<keyword evidence="2" id="KW-1185">Reference proteome</keyword>
<evidence type="ECO:0000313" key="2">
    <source>
        <dbReference type="Proteomes" id="UP000790377"/>
    </source>
</evidence>
<reference evidence="1" key="1">
    <citation type="journal article" date="2021" name="New Phytol.">
        <title>Evolutionary innovations through gain and loss of genes in the ectomycorrhizal Boletales.</title>
        <authorList>
            <person name="Wu G."/>
            <person name="Miyauchi S."/>
            <person name="Morin E."/>
            <person name="Kuo A."/>
            <person name="Drula E."/>
            <person name="Varga T."/>
            <person name="Kohler A."/>
            <person name="Feng B."/>
            <person name="Cao Y."/>
            <person name="Lipzen A."/>
            <person name="Daum C."/>
            <person name="Hundley H."/>
            <person name="Pangilinan J."/>
            <person name="Johnson J."/>
            <person name="Barry K."/>
            <person name="LaButti K."/>
            <person name="Ng V."/>
            <person name="Ahrendt S."/>
            <person name="Min B."/>
            <person name="Choi I.G."/>
            <person name="Park H."/>
            <person name="Plett J.M."/>
            <person name="Magnuson J."/>
            <person name="Spatafora J.W."/>
            <person name="Nagy L.G."/>
            <person name="Henrissat B."/>
            <person name="Grigoriev I.V."/>
            <person name="Yang Z.L."/>
            <person name="Xu J."/>
            <person name="Martin F.M."/>
        </authorList>
    </citation>
    <scope>NUCLEOTIDE SEQUENCE</scope>
    <source>
        <strain evidence="1">ATCC 28755</strain>
    </source>
</reference>
<proteinExistence type="predicted"/>
<evidence type="ECO:0000313" key="1">
    <source>
        <dbReference type="EMBL" id="KAH7904170.1"/>
    </source>
</evidence>
<organism evidence="1 2">
    <name type="scientific">Hygrophoropsis aurantiaca</name>
    <dbReference type="NCBI Taxonomy" id="72124"/>
    <lineage>
        <taxon>Eukaryota</taxon>
        <taxon>Fungi</taxon>
        <taxon>Dikarya</taxon>
        <taxon>Basidiomycota</taxon>
        <taxon>Agaricomycotina</taxon>
        <taxon>Agaricomycetes</taxon>
        <taxon>Agaricomycetidae</taxon>
        <taxon>Boletales</taxon>
        <taxon>Coniophorineae</taxon>
        <taxon>Hygrophoropsidaceae</taxon>
        <taxon>Hygrophoropsis</taxon>
    </lineage>
</organism>
<sequence>MSAMYDPADIAVAIDIQQLDCVLVAVVALYLFDYALNFDAEVAYILSGKFSITKCLYLACRYLPIALAGVQWPTNFASNINMDDCAVLLSLNLWLTVTILCCSEGIFLCRVYALWGCSKRILMILLSSFMITLIPVIVIMGNSQASMTVSDLLTEVSPLITGNCFPEPPDQTYFMSYVLLLLFEAEIFLFTAYRVHIHYRHERGYLLKVMAKHGIFYFIFALLFSLTNILVIFLLPTYYCATFGVLQALSQALLVTRMQLQLWTADQDSSSASLPLTSTIAFAMPEEGMELMSRTSRE</sequence>
<comment type="caution">
    <text evidence="1">The sequence shown here is derived from an EMBL/GenBank/DDBJ whole genome shotgun (WGS) entry which is preliminary data.</text>
</comment>
<dbReference type="Proteomes" id="UP000790377">
    <property type="component" value="Unassembled WGS sequence"/>
</dbReference>
<accession>A0ACB7ZSW3</accession>
<dbReference type="EMBL" id="MU268582">
    <property type="protein sequence ID" value="KAH7904170.1"/>
    <property type="molecule type" value="Genomic_DNA"/>
</dbReference>
<name>A0ACB7ZSW3_9AGAM</name>
<protein>
    <submittedName>
        <fullName evidence="1">Uncharacterized protein</fullName>
    </submittedName>
</protein>
<gene>
    <name evidence="1" type="ORF">BJ138DRAFT_1184198</name>
</gene>